<accession>A0A2W5P8S9</accession>
<reference evidence="1 2" key="1">
    <citation type="submission" date="2017-08" db="EMBL/GenBank/DDBJ databases">
        <title>Infants hospitalized years apart are colonized by the same room-sourced microbial strains.</title>
        <authorList>
            <person name="Brooks B."/>
            <person name="Olm M.R."/>
            <person name="Firek B.A."/>
            <person name="Baker R."/>
            <person name="Thomas B.C."/>
            <person name="Morowitz M.J."/>
            <person name="Banfield J.F."/>
        </authorList>
    </citation>
    <scope>NUCLEOTIDE SEQUENCE [LARGE SCALE GENOMIC DNA]</scope>
    <source>
        <strain evidence="1">S2_005_001_R1_22</strain>
    </source>
</reference>
<name>A0A2W5P8S9_9SPHN</name>
<dbReference type="EMBL" id="QFQI01000002">
    <property type="protein sequence ID" value="PZQ62152.1"/>
    <property type="molecule type" value="Genomic_DNA"/>
</dbReference>
<evidence type="ECO:0008006" key="3">
    <source>
        <dbReference type="Google" id="ProtNLM"/>
    </source>
</evidence>
<dbReference type="AlphaFoldDB" id="A0A2W5P8S9"/>
<evidence type="ECO:0000313" key="2">
    <source>
        <dbReference type="Proteomes" id="UP000249229"/>
    </source>
</evidence>
<gene>
    <name evidence="1" type="ORF">DI544_05170</name>
</gene>
<evidence type="ECO:0000313" key="1">
    <source>
        <dbReference type="EMBL" id="PZQ62152.1"/>
    </source>
</evidence>
<organism evidence="1 2">
    <name type="scientific">Sphingomonas taxi</name>
    <dbReference type="NCBI Taxonomy" id="1549858"/>
    <lineage>
        <taxon>Bacteria</taxon>
        <taxon>Pseudomonadati</taxon>
        <taxon>Pseudomonadota</taxon>
        <taxon>Alphaproteobacteria</taxon>
        <taxon>Sphingomonadales</taxon>
        <taxon>Sphingomonadaceae</taxon>
        <taxon>Sphingomonas</taxon>
    </lineage>
</organism>
<dbReference type="Proteomes" id="UP000249229">
    <property type="component" value="Unassembled WGS sequence"/>
</dbReference>
<sequence>MVRYGAPEPPPATARRWSASGWSILRGAGRGGGVATPQLGGSQAGVRIARTLDAHGRLAVAARVAAALDTRQQEAAVGLEWRPARLPVRVVAERRIGVANIRGGTALGLAGGIDAQPLAAGFRLDGYAQAGAVARGGVEGYADGAVRLARPLFRTASGATLDLGVGAWGAAQRGARRLDAGPAATLVLPVGDGPRVRIALEWRQRILGNARPASGPALSIGADY</sequence>
<protein>
    <recommendedName>
        <fullName evidence="3">Haemolysin activator HlyB C-terminal domain-containing protein</fullName>
    </recommendedName>
</protein>
<comment type="caution">
    <text evidence="1">The sequence shown here is derived from an EMBL/GenBank/DDBJ whole genome shotgun (WGS) entry which is preliminary data.</text>
</comment>
<proteinExistence type="predicted"/>